<evidence type="ECO:0000256" key="8">
    <source>
        <dbReference type="ARBA" id="ARBA00022763"/>
    </source>
</evidence>
<dbReference type="GO" id="GO:0003908">
    <property type="term" value="F:methylated-DNA-[protein]-cysteine S-methyltransferase activity"/>
    <property type="evidence" value="ECO:0007669"/>
    <property type="project" value="UniProtKB-EC"/>
</dbReference>
<sequence>MERYQISVVKCEIGSILIYTSSNVCRKIEFTDEFLPSMGDNIFTKQINEYLEGKRKILDFPVAYSSGPVFTKVWNYLRENVKYGTIITYGELANACGINPRVVGYAMAFNPLPIYIPCHRVVSKKGIGGFTGSKIENAIKWKKYLLSLEGLF</sequence>
<comment type="catalytic activity">
    <reaction evidence="10">
        <text>a 6-O-methyl-2'-deoxyguanosine in DNA + L-cysteinyl-[protein] = S-methyl-L-cysteinyl-[protein] + a 2'-deoxyguanosine in DNA</text>
        <dbReference type="Rhea" id="RHEA:24000"/>
        <dbReference type="Rhea" id="RHEA-COMP:10131"/>
        <dbReference type="Rhea" id="RHEA-COMP:10132"/>
        <dbReference type="Rhea" id="RHEA-COMP:11367"/>
        <dbReference type="Rhea" id="RHEA-COMP:11368"/>
        <dbReference type="ChEBI" id="CHEBI:29950"/>
        <dbReference type="ChEBI" id="CHEBI:82612"/>
        <dbReference type="ChEBI" id="CHEBI:85445"/>
        <dbReference type="ChEBI" id="CHEBI:85448"/>
        <dbReference type="EC" id="2.1.1.63"/>
    </reaction>
</comment>
<comment type="function">
    <text evidence="2">Involved in the cellular defense against the biological effects of O6-methylguanine (O6-MeG) and O4-methylthymine (O4-MeT) in DNA. Repairs the methylated nucleobase in DNA by stoichiometrically transferring the methyl group to a cysteine residue in the enzyme. This is a suicide reaction: the enzyme is irreversibly inactivated.</text>
</comment>
<comment type="catalytic activity">
    <reaction evidence="1">
        <text>a 4-O-methyl-thymidine in DNA + L-cysteinyl-[protein] = a thymidine in DNA + S-methyl-L-cysteinyl-[protein]</text>
        <dbReference type="Rhea" id="RHEA:53428"/>
        <dbReference type="Rhea" id="RHEA-COMP:10131"/>
        <dbReference type="Rhea" id="RHEA-COMP:10132"/>
        <dbReference type="Rhea" id="RHEA-COMP:13555"/>
        <dbReference type="Rhea" id="RHEA-COMP:13556"/>
        <dbReference type="ChEBI" id="CHEBI:29950"/>
        <dbReference type="ChEBI" id="CHEBI:82612"/>
        <dbReference type="ChEBI" id="CHEBI:137386"/>
        <dbReference type="ChEBI" id="CHEBI:137387"/>
        <dbReference type="EC" id="2.1.1.63"/>
    </reaction>
</comment>
<keyword evidence="7 12" id="KW-0808">Transferase</keyword>
<organism evidence="12">
    <name type="scientific">Fervidobacterium nodosum</name>
    <dbReference type="NCBI Taxonomy" id="2424"/>
    <lineage>
        <taxon>Bacteria</taxon>
        <taxon>Thermotogati</taxon>
        <taxon>Thermotogota</taxon>
        <taxon>Thermotogae</taxon>
        <taxon>Thermotogales</taxon>
        <taxon>Fervidobacteriaceae</taxon>
        <taxon>Fervidobacterium</taxon>
    </lineage>
</organism>
<evidence type="ECO:0000256" key="7">
    <source>
        <dbReference type="ARBA" id="ARBA00022679"/>
    </source>
</evidence>
<dbReference type="GO" id="GO:0032259">
    <property type="term" value="P:methylation"/>
    <property type="evidence" value="ECO:0007669"/>
    <property type="project" value="UniProtKB-KW"/>
</dbReference>
<proteinExistence type="inferred from homology"/>
<gene>
    <name evidence="12" type="ORF">ENM46_03080</name>
</gene>
<feature type="domain" description="Methylated-DNA-[protein]-cysteine S-methyltransferase DNA binding" evidence="11">
    <location>
        <begin position="70"/>
        <end position="150"/>
    </location>
</feature>
<dbReference type="Gene3D" id="1.10.10.10">
    <property type="entry name" value="Winged helix-like DNA-binding domain superfamily/Winged helix DNA-binding domain"/>
    <property type="match status" value="1"/>
</dbReference>
<dbReference type="PROSITE" id="PS00374">
    <property type="entry name" value="MGMT"/>
    <property type="match status" value="1"/>
</dbReference>
<dbReference type="AlphaFoldDB" id="A0A7C5Y944"/>
<dbReference type="CDD" id="cd06445">
    <property type="entry name" value="ATase"/>
    <property type="match status" value="1"/>
</dbReference>
<dbReference type="SUPFAM" id="SSF46767">
    <property type="entry name" value="Methylated DNA-protein cysteine methyltransferase, C-terminal domain"/>
    <property type="match status" value="1"/>
</dbReference>
<dbReference type="InterPro" id="IPR036388">
    <property type="entry name" value="WH-like_DNA-bd_sf"/>
</dbReference>
<name>A0A7C5Y944_9BACT</name>
<dbReference type="Pfam" id="PF01035">
    <property type="entry name" value="DNA_binding_1"/>
    <property type="match status" value="1"/>
</dbReference>
<comment type="similarity">
    <text evidence="3">Belongs to the MGMT family.</text>
</comment>
<protein>
    <recommendedName>
        <fullName evidence="5">Methylated-DNA--protein-cysteine methyltransferase</fullName>
        <ecNumber evidence="4">2.1.1.63</ecNumber>
    </recommendedName>
</protein>
<evidence type="ECO:0000256" key="3">
    <source>
        <dbReference type="ARBA" id="ARBA00008711"/>
    </source>
</evidence>
<evidence type="ECO:0000256" key="1">
    <source>
        <dbReference type="ARBA" id="ARBA00001286"/>
    </source>
</evidence>
<evidence type="ECO:0000256" key="5">
    <source>
        <dbReference type="ARBA" id="ARBA00015377"/>
    </source>
</evidence>
<keyword evidence="8" id="KW-0227">DNA damage</keyword>
<dbReference type="GO" id="GO:0006281">
    <property type="term" value="P:DNA repair"/>
    <property type="evidence" value="ECO:0007669"/>
    <property type="project" value="UniProtKB-KW"/>
</dbReference>
<dbReference type="EMBL" id="DRXW01000193">
    <property type="protein sequence ID" value="HHR33912.1"/>
    <property type="molecule type" value="Genomic_DNA"/>
</dbReference>
<evidence type="ECO:0000256" key="10">
    <source>
        <dbReference type="ARBA" id="ARBA00049348"/>
    </source>
</evidence>
<keyword evidence="9" id="KW-0234">DNA repair</keyword>
<dbReference type="InterPro" id="IPR014048">
    <property type="entry name" value="MethylDNA_cys_MeTrfase_DNA-bd"/>
</dbReference>
<evidence type="ECO:0000313" key="12">
    <source>
        <dbReference type="EMBL" id="HHR33912.1"/>
    </source>
</evidence>
<evidence type="ECO:0000256" key="9">
    <source>
        <dbReference type="ARBA" id="ARBA00023204"/>
    </source>
</evidence>
<evidence type="ECO:0000256" key="6">
    <source>
        <dbReference type="ARBA" id="ARBA00022603"/>
    </source>
</evidence>
<evidence type="ECO:0000256" key="2">
    <source>
        <dbReference type="ARBA" id="ARBA00003317"/>
    </source>
</evidence>
<dbReference type="EC" id="2.1.1.63" evidence="4"/>
<evidence type="ECO:0000256" key="4">
    <source>
        <dbReference type="ARBA" id="ARBA00011918"/>
    </source>
</evidence>
<evidence type="ECO:0000259" key="11">
    <source>
        <dbReference type="Pfam" id="PF01035"/>
    </source>
</evidence>
<comment type="caution">
    <text evidence="12">The sequence shown here is derived from an EMBL/GenBank/DDBJ whole genome shotgun (WGS) entry which is preliminary data.</text>
</comment>
<keyword evidence="6 12" id="KW-0489">Methyltransferase</keyword>
<dbReference type="NCBIfam" id="TIGR00589">
    <property type="entry name" value="ogt"/>
    <property type="match status" value="1"/>
</dbReference>
<dbReference type="InterPro" id="IPR036217">
    <property type="entry name" value="MethylDNA_cys_MeTrfase_DNAb"/>
</dbReference>
<dbReference type="PANTHER" id="PTHR46460">
    <property type="entry name" value="METHYLATED-DNA--PROTEIN-CYSTEINE METHYLTRANSFERASE"/>
    <property type="match status" value="1"/>
</dbReference>
<reference evidence="12" key="1">
    <citation type="journal article" date="2020" name="mSystems">
        <title>Genome- and Community-Level Interaction Insights into Carbon Utilization and Element Cycling Functions of Hydrothermarchaeota in Hydrothermal Sediment.</title>
        <authorList>
            <person name="Zhou Z."/>
            <person name="Liu Y."/>
            <person name="Xu W."/>
            <person name="Pan J."/>
            <person name="Luo Z.H."/>
            <person name="Li M."/>
        </authorList>
    </citation>
    <scope>NUCLEOTIDE SEQUENCE [LARGE SCALE GENOMIC DNA]</scope>
    <source>
        <strain evidence="12">SpSt-1088</strain>
    </source>
</reference>
<dbReference type="InterPro" id="IPR001497">
    <property type="entry name" value="MethylDNA_cys_MeTrfase_AS"/>
</dbReference>
<dbReference type="PANTHER" id="PTHR46460:SF1">
    <property type="entry name" value="METHYLATED-DNA--PROTEIN-CYSTEINE METHYLTRANSFERASE"/>
    <property type="match status" value="1"/>
</dbReference>
<accession>A0A7C5Y944</accession>